<reference evidence="3" key="1">
    <citation type="submission" date="2016-11" db="EMBL/GenBank/DDBJ databases">
        <authorList>
            <person name="Varghese N."/>
            <person name="Submissions S."/>
        </authorList>
    </citation>
    <scope>NUCLEOTIDE SEQUENCE [LARGE SCALE GENOMIC DNA]</scope>
    <source>
        <strain evidence="3">DSM 44671</strain>
    </source>
</reference>
<protein>
    <recommendedName>
        <fullName evidence="4">DUF3574 domain-containing protein</fullName>
    </recommendedName>
</protein>
<feature type="signal peptide" evidence="1">
    <location>
        <begin position="1"/>
        <end position="37"/>
    </location>
</feature>
<dbReference type="InterPro" id="IPR006311">
    <property type="entry name" value="TAT_signal"/>
</dbReference>
<accession>A0A1K1PCE4</accession>
<organism evidence="2 3">
    <name type="scientific">Amycolatopsis australiensis</name>
    <dbReference type="NCBI Taxonomy" id="546364"/>
    <lineage>
        <taxon>Bacteria</taxon>
        <taxon>Bacillati</taxon>
        <taxon>Actinomycetota</taxon>
        <taxon>Actinomycetes</taxon>
        <taxon>Pseudonocardiales</taxon>
        <taxon>Pseudonocardiaceae</taxon>
        <taxon>Amycolatopsis</taxon>
    </lineage>
</organism>
<feature type="chain" id="PRO_5012136953" description="DUF3574 domain-containing protein" evidence="1">
    <location>
        <begin position="38"/>
        <end position="159"/>
    </location>
</feature>
<dbReference type="Proteomes" id="UP000182740">
    <property type="component" value="Unassembled WGS sequence"/>
</dbReference>
<dbReference type="STRING" id="546364.SAMN04489730_0482"/>
<keyword evidence="1" id="KW-0732">Signal</keyword>
<dbReference type="AlphaFoldDB" id="A0A1K1PCE4"/>
<sequence>MGRDTRPMTRMAISRRTVVAAAAAAVLGLGGGVAASAASTPSPATPAVQSPGELWKRTELFFGTGKPDGTEVTDPEFAAFAEREITPAFPDGFTRLDGTGQWRGGTGAIVREHTHVIVLLYPFTDRDAEREIEGLRADYKKQFRQESVLRSDSVEKVSF</sequence>
<proteinExistence type="predicted"/>
<evidence type="ECO:0008006" key="4">
    <source>
        <dbReference type="Google" id="ProtNLM"/>
    </source>
</evidence>
<keyword evidence="3" id="KW-1185">Reference proteome</keyword>
<dbReference type="InterPro" id="IPR021957">
    <property type="entry name" value="DUF3574"/>
</dbReference>
<evidence type="ECO:0000313" key="2">
    <source>
        <dbReference type="EMBL" id="SFW45432.1"/>
    </source>
</evidence>
<dbReference type="EMBL" id="FPJG01000006">
    <property type="protein sequence ID" value="SFW45432.1"/>
    <property type="molecule type" value="Genomic_DNA"/>
</dbReference>
<dbReference type="PROSITE" id="PS51318">
    <property type="entry name" value="TAT"/>
    <property type="match status" value="1"/>
</dbReference>
<name>A0A1K1PCE4_9PSEU</name>
<gene>
    <name evidence="2" type="ORF">SAMN04489730_0482</name>
</gene>
<evidence type="ECO:0000313" key="3">
    <source>
        <dbReference type="Proteomes" id="UP000182740"/>
    </source>
</evidence>
<dbReference type="Pfam" id="PF12098">
    <property type="entry name" value="DUF3574"/>
    <property type="match status" value="1"/>
</dbReference>
<evidence type="ECO:0000256" key="1">
    <source>
        <dbReference type="SAM" id="SignalP"/>
    </source>
</evidence>